<dbReference type="PANTHER" id="PTHR46273">
    <property type="entry name" value="MYOSUPPRESSIN RECEPTOR 1, ISOFORM B-RELATED"/>
    <property type="match status" value="1"/>
</dbReference>
<dbReference type="Proteomes" id="UP000625711">
    <property type="component" value="Unassembled WGS sequence"/>
</dbReference>
<dbReference type="AlphaFoldDB" id="A0A834HLW2"/>
<dbReference type="SUPFAM" id="SSF81321">
    <property type="entry name" value="Family A G protein-coupled receptor-like"/>
    <property type="match status" value="1"/>
</dbReference>
<dbReference type="InterPro" id="IPR017452">
    <property type="entry name" value="GPCR_Rhodpsn_7TM"/>
</dbReference>
<feature type="transmembrane region" description="Helical" evidence="6">
    <location>
        <begin position="384"/>
        <end position="404"/>
    </location>
</feature>
<keyword evidence="3 6" id="KW-0812">Transmembrane</keyword>
<protein>
    <recommendedName>
        <fullName evidence="7">G-protein coupled receptors family 1 profile domain-containing protein</fullName>
    </recommendedName>
</protein>
<dbReference type="Gene3D" id="1.20.1070.10">
    <property type="entry name" value="Rhodopsin 7-helix transmembrane proteins"/>
    <property type="match status" value="1"/>
</dbReference>
<gene>
    <name evidence="8" type="ORF">GWI33_022966</name>
</gene>
<dbReference type="InterPro" id="IPR053219">
    <property type="entry name" value="GPCR_Dmsr-1"/>
</dbReference>
<dbReference type="PANTHER" id="PTHR46273:SF4">
    <property type="entry name" value="AT19640P"/>
    <property type="match status" value="1"/>
</dbReference>
<evidence type="ECO:0000256" key="2">
    <source>
        <dbReference type="ARBA" id="ARBA00010663"/>
    </source>
</evidence>
<evidence type="ECO:0000313" key="9">
    <source>
        <dbReference type="Proteomes" id="UP000625711"/>
    </source>
</evidence>
<dbReference type="PROSITE" id="PS50262">
    <property type="entry name" value="G_PROTEIN_RECEP_F1_2"/>
    <property type="match status" value="1"/>
</dbReference>
<evidence type="ECO:0000256" key="5">
    <source>
        <dbReference type="ARBA" id="ARBA00023136"/>
    </source>
</evidence>
<dbReference type="InterPro" id="IPR000276">
    <property type="entry name" value="GPCR_Rhodpsn"/>
</dbReference>
<keyword evidence="5 6" id="KW-0472">Membrane</keyword>
<feature type="transmembrane region" description="Helical" evidence="6">
    <location>
        <begin position="215"/>
        <end position="234"/>
    </location>
</feature>
<feature type="transmembrane region" description="Helical" evidence="6">
    <location>
        <begin position="341"/>
        <end position="364"/>
    </location>
</feature>
<comment type="caution">
    <text evidence="8">The sequence shown here is derived from an EMBL/GenBank/DDBJ whole genome shotgun (WGS) entry which is preliminary data.</text>
</comment>
<feature type="transmembrane region" description="Helical" evidence="6">
    <location>
        <begin position="273"/>
        <end position="296"/>
    </location>
</feature>
<dbReference type="EMBL" id="JAACXV010016546">
    <property type="protein sequence ID" value="KAF7264602.1"/>
    <property type="molecule type" value="Genomic_DNA"/>
</dbReference>
<keyword evidence="4 6" id="KW-1133">Transmembrane helix</keyword>
<evidence type="ECO:0000256" key="3">
    <source>
        <dbReference type="ARBA" id="ARBA00022692"/>
    </source>
</evidence>
<reference evidence="8" key="1">
    <citation type="submission" date="2020-08" db="EMBL/GenBank/DDBJ databases">
        <title>Genome sequencing and assembly of the red palm weevil Rhynchophorus ferrugineus.</title>
        <authorList>
            <person name="Dias G.B."/>
            <person name="Bergman C.M."/>
            <person name="Manee M."/>
        </authorList>
    </citation>
    <scope>NUCLEOTIDE SEQUENCE</scope>
    <source>
        <strain evidence="8">AA-2017</strain>
        <tissue evidence="8">Whole larva</tissue>
    </source>
</reference>
<organism evidence="8 9">
    <name type="scientific">Rhynchophorus ferrugineus</name>
    <name type="common">Red palm weevil</name>
    <name type="synonym">Curculio ferrugineus</name>
    <dbReference type="NCBI Taxonomy" id="354439"/>
    <lineage>
        <taxon>Eukaryota</taxon>
        <taxon>Metazoa</taxon>
        <taxon>Ecdysozoa</taxon>
        <taxon>Arthropoda</taxon>
        <taxon>Hexapoda</taxon>
        <taxon>Insecta</taxon>
        <taxon>Pterygota</taxon>
        <taxon>Neoptera</taxon>
        <taxon>Endopterygota</taxon>
        <taxon>Coleoptera</taxon>
        <taxon>Polyphaga</taxon>
        <taxon>Cucujiformia</taxon>
        <taxon>Curculionidae</taxon>
        <taxon>Dryophthorinae</taxon>
        <taxon>Rhynchophorus</taxon>
    </lineage>
</organism>
<feature type="non-terminal residue" evidence="8">
    <location>
        <position position="1"/>
    </location>
</feature>
<evidence type="ECO:0000256" key="1">
    <source>
        <dbReference type="ARBA" id="ARBA00004370"/>
    </source>
</evidence>
<feature type="domain" description="G-protein coupled receptors family 1 profile" evidence="7">
    <location>
        <begin position="110"/>
        <end position="397"/>
    </location>
</feature>
<dbReference type="GO" id="GO:0005886">
    <property type="term" value="C:plasma membrane"/>
    <property type="evidence" value="ECO:0007669"/>
    <property type="project" value="TreeGrafter"/>
</dbReference>
<evidence type="ECO:0000256" key="4">
    <source>
        <dbReference type="ARBA" id="ARBA00022989"/>
    </source>
</evidence>
<comment type="subcellular location">
    <subcellularLocation>
        <location evidence="1">Membrane</location>
    </subcellularLocation>
</comment>
<dbReference type="Pfam" id="PF10324">
    <property type="entry name" value="7TM_GPCR_Srw"/>
    <property type="match status" value="1"/>
</dbReference>
<comment type="similarity">
    <text evidence="2">Belongs to the G-protein coupled receptor 1 family.</text>
</comment>
<evidence type="ECO:0000256" key="6">
    <source>
        <dbReference type="SAM" id="Phobius"/>
    </source>
</evidence>
<evidence type="ECO:0000259" key="7">
    <source>
        <dbReference type="PROSITE" id="PS50262"/>
    </source>
</evidence>
<keyword evidence="9" id="KW-1185">Reference proteome</keyword>
<feature type="transmembrane region" description="Helical" evidence="6">
    <location>
        <begin position="131"/>
        <end position="153"/>
    </location>
</feature>
<sequence>SNATVSMDPTYSTRSSLRASLNNNNLTYFRHLIAELLPNKKANVSDDFVEKVLTILKQKFATMGDESSWTTSNETQSWFCGETIKSWTSAYADTYHAHFAITICFFGILTNSFNIIILTRKDMAAAPINRILAALAWADMFLMLEYIPFAYYYNLEIKKNMDFPYYGAVYTLFHTHYALILHTVSICLTLTLAVWRYLAIGFIEKNHILCSHHRCTLAIIISFILPLFLCMPQYPALTIKSTVVEEQNVNYTLYHVQLSDLVEKHKTLLKVNFWLFGIFLKVLPCLILMVISIWLIRTLFKAKKGRQVLKSQDNNFLITPSREQNKNSTKYERRADRTTKMLVVILILFLVTELPQGLFALGIGLTGKDLFLTCYQSYGEIMDILALLNGSINFLLYCCMNRMFRITFGQLFRNKILNKWVQPGASDTPTMIAESQKTVTATV</sequence>
<dbReference type="InterPro" id="IPR019427">
    <property type="entry name" value="7TM_GPCR_serpentine_rcpt_Srw"/>
</dbReference>
<feature type="transmembrane region" description="Helical" evidence="6">
    <location>
        <begin position="95"/>
        <end position="119"/>
    </location>
</feature>
<dbReference type="PRINTS" id="PR00237">
    <property type="entry name" value="GPCRRHODOPSN"/>
</dbReference>
<feature type="transmembrane region" description="Helical" evidence="6">
    <location>
        <begin position="173"/>
        <end position="195"/>
    </location>
</feature>
<name>A0A834HLW2_RHYFE</name>
<proteinExistence type="inferred from homology"/>
<evidence type="ECO:0000313" key="8">
    <source>
        <dbReference type="EMBL" id="KAF7264602.1"/>
    </source>
</evidence>
<dbReference type="GO" id="GO:0008528">
    <property type="term" value="F:G protein-coupled peptide receptor activity"/>
    <property type="evidence" value="ECO:0007669"/>
    <property type="project" value="InterPro"/>
</dbReference>
<accession>A0A834HLW2</accession>
<dbReference type="OrthoDB" id="5864054at2759"/>
<dbReference type="CDD" id="cd14978">
    <property type="entry name" value="7tmA_FMRFamide_R-like"/>
    <property type="match status" value="1"/>
</dbReference>